<feature type="domain" description="Resolvase/invertase-type recombinase catalytic" evidence="1">
    <location>
        <begin position="1"/>
        <end position="15"/>
    </location>
</feature>
<accession>A0A328F7Y4</accession>
<keyword evidence="5" id="KW-1185">Reference proteome</keyword>
<evidence type="ECO:0000313" key="3">
    <source>
        <dbReference type="EMBL" id="RAM00731.1"/>
    </source>
</evidence>
<dbReference type="OrthoDB" id="3621759at2"/>
<dbReference type="InterPro" id="IPR009057">
    <property type="entry name" value="Homeodomain-like_sf"/>
</dbReference>
<dbReference type="GO" id="GO:0000150">
    <property type="term" value="F:DNA strand exchange activity"/>
    <property type="evidence" value="ECO:0007669"/>
    <property type="project" value="InterPro"/>
</dbReference>
<dbReference type="AlphaFoldDB" id="A0A328F7Y4"/>
<dbReference type="InterPro" id="IPR006119">
    <property type="entry name" value="Resolv_N"/>
</dbReference>
<dbReference type="EMBL" id="CP036313">
    <property type="protein sequence ID" value="QBH12429.1"/>
    <property type="molecule type" value="Genomic_DNA"/>
</dbReference>
<organism evidence="3 4">
    <name type="scientific">Desulfobacter hydrogenophilus</name>
    <dbReference type="NCBI Taxonomy" id="2291"/>
    <lineage>
        <taxon>Bacteria</taxon>
        <taxon>Pseudomonadati</taxon>
        <taxon>Thermodesulfobacteriota</taxon>
        <taxon>Desulfobacteria</taxon>
        <taxon>Desulfobacterales</taxon>
        <taxon>Desulfobacteraceae</taxon>
        <taxon>Desulfobacter</taxon>
    </lineage>
</organism>
<evidence type="ECO:0000313" key="5">
    <source>
        <dbReference type="Proteomes" id="UP000293902"/>
    </source>
</evidence>
<proteinExistence type="predicted"/>
<sequence length="70" mass="7566">MERTKAGLAAAKKRGRVGGRKRLMTPNKVEAAKNILAQGMPPKEVANNLGVSIPTLYRWCPASDNIHGPQ</sequence>
<dbReference type="EMBL" id="QLNI01000039">
    <property type="protein sequence ID" value="RAM00731.1"/>
    <property type="molecule type" value="Genomic_DNA"/>
</dbReference>
<dbReference type="PROSITE" id="PS51736">
    <property type="entry name" value="RECOMBINASES_3"/>
    <property type="match status" value="1"/>
</dbReference>
<dbReference type="CDD" id="cd00569">
    <property type="entry name" value="HTH_Hin_like"/>
    <property type="match status" value="1"/>
</dbReference>
<dbReference type="InterPro" id="IPR006120">
    <property type="entry name" value="Resolvase_HTH_dom"/>
</dbReference>
<reference evidence="2 5" key="2">
    <citation type="submission" date="2019-02" db="EMBL/GenBank/DDBJ databases">
        <title>Complete genome sequence of Desulfobacter hydrogenophilus AcRS1.</title>
        <authorList>
            <person name="Marietou A."/>
            <person name="Lund M.B."/>
            <person name="Marshall I.P.G."/>
            <person name="Schreiber L."/>
            <person name="Jorgensen B."/>
        </authorList>
    </citation>
    <scope>NUCLEOTIDE SEQUENCE [LARGE SCALE GENOMIC DNA]</scope>
    <source>
        <strain evidence="2 5">AcRS1</strain>
    </source>
</reference>
<dbReference type="Gene3D" id="1.10.10.60">
    <property type="entry name" value="Homeodomain-like"/>
    <property type="match status" value="1"/>
</dbReference>
<evidence type="ECO:0000313" key="2">
    <source>
        <dbReference type="EMBL" id="QBH12429.1"/>
    </source>
</evidence>
<dbReference type="FunFam" id="1.10.10.60:FF:000352">
    <property type="entry name" value="Site-specific DNA recombinase"/>
    <property type="match status" value="1"/>
</dbReference>
<evidence type="ECO:0000259" key="1">
    <source>
        <dbReference type="PROSITE" id="PS51736"/>
    </source>
</evidence>
<dbReference type="Proteomes" id="UP000293902">
    <property type="component" value="Chromosome"/>
</dbReference>
<dbReference type="SUPFAM" id="SSF46689">
    <property type="entry name" value="Homeodomain-like"/>
    <property type="match status" value="1"/>
</dbReference>
<dbReference type="Pfam" id="PF02796">
    <property type="entry name" value="HTH_7"/>
    <property type="match status" value="1"/>
</dbReference>
<dbReference type="Proteomes" id="UP000248798">
    <property type="component" value="Unassembled WGS sequence"/>
</dbReference>
<evidence type="ECO:0000313" key="4">
    <source>
        <dbReference type="Proteomes" id="UP000248798"/>
    </source>
</evidence>
<name>A0A328F7Y4_9BACT</name>
<protein>
    <submittedName>
        <fullName evidence="3">Recombinase family protein</fullName>
    </submittedName>
</protein>
<dbReference type="GO" id="GO:0003677">
    <property type="term" value="F:DNA binding"/>
    <property type="evidence" value="ECO:0007669"/>
    <property type="project" value="InterPro"/>
</dbReference>
<gene>
    <name evidence="3" type="ORF">DO021_17330</name>
    <name evidence="2" type="ORF">EYB58_05595</name>
</gene>
<reference evidence="3 4" key="1">
    <citation type="submission" date="2018-06" db="EMBL/GenBank/DDBJ databases">
        <title>Complete Genome Sequence of Desulfobacter hydrogenophilus (DSM3380).</title>
        <authorList>
            <person name="Marietou A."/>
            <person name="Schreiber L."/>
            <person name="Marshall I."/>
            <person name="Jorgensen B."/>
        </authorList>
    </citation>
    <scope>NUCLEOTIDE SEQUENCE [LARGE SCALE GENOMIC DNA]</scope>
    <source>
        <strain evidence="3 4">DSM 3380</strain>
    </source>
</reference>